<keyword evidence="3" id="KW-0378">Hydrolase</keyword>
<gene>
    <name evidence="8" type="ORF">G5C65_29165</name>
</gene>
<keyword evidence="6" id="KW-0732">Signal</keyword>
<dbReference type="GO" id="GO:0008234">
    <property type="term" value="F:cysteine-type peptidase activity"/>
    <property type="evidence" value="ECO:0007669"/>
    <property type="project" value="UniProtKB-KW"/>
</dbReference>
<evidence type="ECO:0000256" key="4">
    <source>
        <dbReference type="ARBA" id="ARBA00022807"/>
    </source>
</evidence>
<keyword evidence="2" id="KW-0645">Protease</keyword>
<dbReference type="GO" id="GO:0006508">
    <property type="term" value="P:proteolysis"/>
    <property type="evidence" value="ECO:0007669"/>
    <property type="project" value="UniProtKB-KW"/>
</dbReference>
<accession>A0A6G4X657</accession>
<dbReference type="SUPFAM" id="SSF54001">
    <property type="entry name" value="Cysteine proteinases"/>
    <property type="match status" value="1"/>
</dbReference>
<feature type="compositionally biased region" description="Basic and acidic residues" evidence="5">
    <location>
        <begin position="57"/>
        <end position="75"/>
    </location>
</feature>
<dbReference type="InterPro" id="IPR038765">
    <property type="entry name" value="Papain-like_cys_pep_sf"/>
</dbReference>
<dbReference type="EMBL" id="JAAKZZ010000444">
    <property type="protein sequence ID" value="NGO72350.1"/>
    <property type="molecule type" value="Genomic_DNA"/>
</dbReference>
<feature type="compositionally biased region" description="Basic and acidic residues" evidence="5">
    <location>
        <begin position="200"/>
        <end position="219"/>
    </location>
</feature>
<keyword evidence="9" id="KW-1185">Reference proteome</keyword>
<sequence>MASHRKSKQHRPFAFLTTQAARAALTLALAGAAGLTSLDGAAVAQPRQPDAGTARPDQVKAKVDRLHRDAERATERYNGAQERAGRTQAKLDRLQSAAARRMARLNRARNALGTYATAQYREGSGADPTLRLALSARPDDYLRRAAVLERTGDRQSRALDRLARQSRELARLRDEASAASAAVREAARRARTHKQTVRGKLRDAQDLLRRLTPRQRDRVLNGAPEGSSGSSRTGGTGGTGGGPRADGTERAGNGDRGPRGATRRTTGRSGMRTVTEPGTTSGAATAGGAGGTPGAASAASAVSTASARTGGRAERAIAFARRAIGTPYVWGGTSPSGYDCSGLTQAAWRAAGVSLPRTSQAQYRAGRHVSRSQLAPGDLVFFYGSRSHVGLYIGRGQMIHAPRPGRTVRVAPVSEMPWAGAVRPG</sequence>
<evidence type="ECO:0000256" key="2">
    <source>
        <dbReference type="ARBA" id="ARBA00022670"/>
    </source>
</evidence>
<feature type="compositionally biased region" description="Gly residues" evidence="5">
    <location>
        <begin position="232"/>
        <end position="244"/>
    </location>
</feature>
<comment type="caution">
    <text evidence="8">The sequence shown here is derived from an EMBL/GenBank/DDBJ whole genome shotgun (WGS) entry which is preliminary data.</text>
</comment>
<dbReference type="Gene3D" id="6.10.250.3150">
    <property type="match status" value="1"/>
</dbReference>
<dbReference type="PANTHER" id="PTHR47359:SF3">
    <property type="entry name" value="NLP_P60 DOMAIN-CONTAINING PROTEIN-RELATED"/>
    <property type="match status" value="1"/>
</dbReference>
<reference evidence="8 9" key="1">
    <citation type="submission" date="2020-02" db="EMBL/GenBank/DDBJ databases">
        <title>Whole-genome analyses of novel actinobacteria.</title>
        <authorList>
            <person name="Sahin N."/>
            <person name="Tatar D."/>
        </authorList>
    </citation>
    <scope>NUCLEOTIDE SEQUENCE [LARGE SCALE GENOMIC DNA]</scope>
    <source>
        <strain evidence="8 9">SB3404</strain>
    </source>
</reference>
<feature type="chain" id="PRO_5039239404" evidence="6">
    <location>
        <begin position="24"/>
        <end position="425"/>
    </location>
</feature>
<dbReference type="PROSITE" id="PS51935">
    <property type="entry name" value="NLPC_P60"/>
    <property type="match status" value="1"/>
</dbReference>
<evidence type="ECO:0000259" key="7">
    <source>
        <dbReference type="PROSITE" id="PS51935"/>
    </source>
</evidence>
<evidence type="ECO:0000313" key="9">
    <source>
        <dbReference type="Proteomes" id="UP000477722"/>
    </source>
</evidence>
<comment type="similarity">
    <text evidence="1">Belongs to the peptidase C40 family.</text>
</comment>
<keyword evidence="4" id="KW-0788">Thiol protease</keyword>
<dbReference type="Pfam" id="PF00877">
    <property type="entry name" value="NLPC_P60"/>
    <property type="match status" value="1"/>
</dbReference>
<feature type="compositionally biased region" description="Low complexity" evidence="5">
    <location>
        <begin position="267"/>
        <end position="284"/>
    </location>
</feature>
<feature type="region of interest" description="Disordered" evidence="5">
    <location>
        <begin position="44"/>
        <end position="89"/>
    </location>
</feature>
<proteinExistence type="inferred from homology"/>
<dbReference type="InterPro" id="IPR051794">
    <property type="entry name" value="PG_Endopeptidase_C40"/>
</dbReference>
<evidence type="ECO:0000313" key="8">
    <source>
        <dbReference type="EMBL" id="NGO72350.1"/>
    </source>
</evidence>
<name>A0A6G4X657_9ACTN</name>
<evidence type="ECO:0000256" key="6">
    <source>
        <dbReference type="SAM" id="SignalP"/>
    </source>
</evidence>
<feature type="compositionally biased region" description="Basic residues" evidence="5">
    <location>
        <begin position="189"/>
        <end position="199"/>
    </location>
</feature>
<organism evidence="8 9">
    <name type="scientific">Streptomyces boncukensis</name>
    <dbReference type="NCBI Taxonomy" id="2711219"/>
    <lineage>
        <taxon>Bacteria</taxon>
        <taxon>Bacillati</taxon>
        <taxon>Actinomycetota</taxon>
        <taxon>Actinomycetes</taxon>
        <taxon>Kitasatosporales</taxon>
        <taxon>Streptomycetaceae</taxon>
        <taxon>Streptomyces</taxon>
    </lineage>
</organism>
<evidence type="ECO:0000256" key="5">
    <source>
        <dbReference type="SAM" id="MobiDB-lite"/>
    </source>
</evidence>
<feature type="region of interest" description="Disordered" evidence="5">
    <location>
        <begin position="183"/>
        <end position="297"/>
    </location>
</feature>
<evidence type="ECO:0000256" key="3">
    <source>
        <dbReference type="ARBA" id="ARBA00022801"/>
    </source>
</evidence>
<evidence type="ECO:0000256" key="1">
    <source>
        <dbReference type="ARBA" id="ARBA00007074"/>
    </source>
</evidence>
<dbReference type="PANTHER" id="PTHR47359">
    <property type="entry name" value="PEPTIDOGLYCAN DL-ENDOPEPTIDASE CWLO"/>
    <property type="match status" value="1"/>
</dbReference>
<dbReference type="InterPro" id="IPR000064">
    <property type="entry name" value="NLP_P60_dom"/>
</dbReference>
<feature type="signal peptide" evidence="6">
    <location>
        <begin position="1"/>
        <end position="23"/>
    </location>
</feature>
<protein>
    <submittedName>
        <fullName evidence="8">C40 family peptidase</fullName>
    </submittedName>
</protein>
<feature type="domain" description="NlpC/P60" evidence="7">
    <location>
        <begin position="310"/>
        <end position="425"/>
    </location>
</feature>
<feature type="compositionally biased region" description="Basic and acidic residues" evidence="5">
    <location>
        <begin position="246"/>
        <end position="258"/>
    </location>
</feature>
<dbReference type="Gene3D" id="3.90.1720.10">
    <property type="entry name" value="endopeptidase domain like (from Nostoc punctiforme)"/>
    <property type="match status" value="1"/>
</dbReference>
<dbReference type="AlphaFoldDB" id="A0A6G4X657"/>
<dbReference type="RefSeq" id="WP_165302040.1">
    <property type="nucleotide sequence ID" value="NZ_JAAKZZ010000444.1"/>
</dbReference>
<dbReference type="Proteomes" id="UP000477722">
    <property type="component" value="Unassembled WGS sequence"/>
</dbReference>